<sequence>MVTKIIQKEEVKNGGEANEEVVDDDDDEEEEDEEPIPTAAQTRAALYTLQRSLQTSDFTKFDDFLCLEKAIKEHLRKELSKQLNMKTQRMNKLEKENEQKANKLQENTDTIASLRDELDSLRLNKEQLDEKVSAQERELQKLRKTELEFETFKHQVINNSPPASTQLPAEIETLVQQTPKSPLLSQKLTHLNLLKTPQKTPKGILKQPGSECKRRRVLLVSPERSPSPPPRVEPVDYGVIDLDSEPEPQSRPITPRIRRTPIVGGTISSQTRNLNVRKTPGAKTKGPAEGKRRQEVSAEGASWFDSDPIFGLANED</sequence>
<protein>
    <submittedName>
        <fullName evidence="3">Uncharacterized protein</fullName>
    </submittedName>
</protein>
<feature type="region of interest" description="Disordered" evidence="2">
    <location>
        <begin position="243"/>
        <end position="316"/>
    </location>
</feature>
<accession>A0A3P7LWJ8</accession>
<organism evidence="3 4">
    <name type="scientific">Dibothriocephalus latus</name>
    <name type="common">Fish tapeworm</name>
    <name type="synonym">Diphyllobothrium latum</name>
    <dbReference type="NCBI Taxonomy" id="60516"/>
    <lineage>
        <taxon>Eukaryota</taxon>
        <taxon>Metazoa</taxon>
        <taxon>Spiralia</taxon>
        <taxon>Lophotrochozoa</taxon>
        <taxon>Platyhelminthes</taxon>
        <taxon>Cestoda</taxon>
        <taxon>Eucestoda</taxon>
        <taxon>Diphyllobothriidea</taxon>
        <taxon>Diphyllobothriidae</taxon>
        <taxon>Dibothriocephalus</taxon>
    </lineage>
</organism>
<dbReference type="Proteomes" id="UP000281553">
    <property type="component" value="Unassembled WGS sequence"/>
</dbReference>
<name>A0A3P7LWJ8_DIBLA</name>
<dbReference type="EMBL" id="UYRU01062394">
    <property type="protein sequence ID" value="VDN15403.1"/>
    <property type="molecule type" value="Genomic_DNA"/>
</dbReference>
<keyword evidence="1" id="KW-0175">Coiled coil</keyword>
<feature type="compositionally biased region" description="Basic and acidic residues" evidence="2">
    <location>
        <begin position="286"/>
        <end position="296"/>
    </location>
</feature>
<evidence type="ECO:0000256" key="1">
    <source>
        <dbReference type="SAM" id="Coils"/>
    </source>
</evidence>
<feature type="compositionally biased region" description="Basic and acidic residues" evidence="2">
    <location>
        <begin position="1"/>
        <end position="13"/>
    </location>
</feature>
<feature type="compositionally biased region" description="Acidic residues" evidence="2">
    <location>
        <begin position="17"/>
        <end position="35"/>
    </location>
</feature>
<dbReference type="AlphaFoldDB" id="A0A3P7LWJ8"/>
<reference evidence="3 4" key="1">
    <citation type="submission" date="2018-11" db="EMBL/GenBank/DDBJ databases">
        <authorList>
            <consortium name="Pathogen Informatics"/>
        </authorList>
    </citation>
    <scope>NUCLEOTIDE SEQUENCE [LARGE SCALE GENOMIC DNA]</scope>
</reference>
<evidence type="ECO:0000256" key="2">
    <source>
        <dbReference type="SAM" id="MobiDB-lite"/>
    </source>
</evidence>
<keyword evidence="4" id="KW-1185">Reference proteome</keyword>
<proteinExistence type="predicted"/>
<feature type="compositionally biased region" description="Polar residues" evidence="2">
    <location>
        <begin position="266"/>
        <end position="276"/>
    </location>
</feature>
<feature type="coiled-coil region" evidence="1">
    <location>
        <begin position="76"/>
        <end position="145"/>
    </location>
</feature>
<evidence type="ECO:0000313" key="4">
    <source>
        <dbReference type="Proteomes" id="UP000281553"/>
    </source>
</evidence>
<dbReference type="OrthoDB" id="10064612at2759"/>
<gene>
    <name evidence="3" type="ORF">DILT_LOCUS11234</name>
</gene>
<evidence type="ECO:0000313" key="3">
    <source>
        <dbReference type="EMBL" id="VDN15403.1"/>
    </source>
</evidence>
<feature type="region of interest" description="Disordered" evidence="2">
    <location>
        <begin position="1"/>
        <end position="40"/>
    </location>
</feature>